<dbReference type="GeneID" id="87629573"/>
<reference evidence="1 2" key="1">
    <citation type="submission" date="2020-06" db="EMBL/GenBank/DDBJ databases">
        <title>Genome mining for natural products.</title>
        <authorList>
            <person name="Zhang B."/>
            <person name="Shi J."/>
            <person name="Ge H."/>
        </authorList>
    </citation>
    <scope>NUCLEOTIDE SEQUENCE [LARGE SCALE GENOMIC DNA]</scope>
    <source>
        <strain evidence="1 2">NA06532</strain>
    </source>
</reference>
<sequence>MAAVGCLAVACLLYVLVDRPGLRGPLADLATIITPLVGAAGLFRGASRASQ</sequence>
<evidence type="ECO:0000313" key="1">
    <source>
        <dbReference type="EMBL" id="QKW41063.1"/>
    </source>
</evidence>
<name>A0A7H8MG25_STRMI</name>
<dbReference type="Proteomes" id="UP000509345">
    <property type="component" value="Chromosome"/>
</dbReference>
<gene>
    <name evidence="1" type="ORF">HUT09_00025</name>
</gene>
<protein>
    <submittedName>
        <fullName evidence="1">Uncharacterized protein</fullName>
    </submittedName>
</protein>
<dbReference type="AlphaFoldDB" id="A0A7H8MG25"/>
<dbReference type="RefSeq" id="WP_176142905.1">
    <property type="nucleotide sequence ID" value="NZ_CP054926.1"/>
</dbReference>
<proteinExistence type="predicted"/>
<accession>A0A7H8MG25</accession>
<evidence type="ECO:0000313" key="2">
    <source>
        <dbReference type="Proteomes" id="UP000509345"/>
    </source>
</evidence>
<organism evidence="1 2">
    <name type="scientific">Streptomyces microflavus</name>
    <name type="common">Streptomyces lipmanii</name>
    <dbReference type="NCBI Taxonomy" id="1919"/>
    <lineage>
        <taxon>Bacteria</taxon>
        <taxon>Bacillati</taxon>
        <taxon>Actinomycetota</taxon>
        <taxon>Actinomycetes</taxon>
        <taxon>Kitasatosporales</taxon>
        <taxon>Streptomycetaceae</taxon>
        <taxon>Streptomyces</taxon>
    </lineage>
</organism>
<dbReference type="EMBL" id="CP054926">
    <property type="protein sequence ID" value="QKW41063.1"/>
    <property type="molecule type" value="Genomic_DNA"/>
</dbReference>